<dbReference type="GO" id="GO:0032787">
    <property type="term" value="P:monocarboxylic acid metabolic process"/>
    <property type="evidence" value="ECO:0007669"/>
    <property type="project" value="UniProtKB-ARBA"/>
</dbReference>
<dbReference type="InterPro" id="IPR020904">
    <property type="entry name" value="Sc_DH/Rdtase_CS"/>
</dbReference>
<dbReference type="PROSITE" id="PS00061">
    <property type="entry name" value="ADH_SHORT"/>
    <property type="match status" value="1"/>
</dbReference>
<dbReference type="PANTHER" id="PTHR42879">
    <property type="entry name" value="3-OXOACYL-(ACYL-CARRIER-PROTEIN) REDUCTASE"/>
    <property type="match status" value="1"/>
</dbReference>
<dbReference type="InterPro" id="IPR036291">
    <property type="entry name" value="NAD(P)-bd_dom_sf"/>
</dbReference>
<evidence type="ECO:0000259" key="3">
    <source>
        <dbReference type="SMART" id="SM00822"/>
    </source>
</evidence>
<comment type="similarity">
    <text evidence="1 2">Belongs to the short-chain dehydrogenases/reductases (SDR) family.</text>
</comment>
<dbReference type="FunFam" id="3.40.50.720:FF:000084">
    <property type="entry name" value="Short-chain dehydrogenase reductase"/>
    <property type="match status" value="1"/>
</dbReference>
<evidence type="ECO:0000313" key="4">
    <source>
        <dbReference type="EMBL" id="VFJ62406.1"/>
    </source>
</evidence>
<dbReference type="Gene3D" id="3.40.50.720">
    <property type="entry name" value="NAD(P)-binding Rossmann-like Domain"/>
    <property type="match status" value="1"/>
</dbReference>
<dbReference type="PRINTS" id="PR00081">
    <property type="entry name" value="GDHRDH"/>
</dbReference>
<reference evidence="4" key="1">
    <citation type="submission" date="2019-02" db="EMBL/GenBank/DDBJ databases">
        <authorList>
            <person name="Gruber-Vodicka R. H."/>
            <person name="Seah K. B. B."/>
        </authorList>
    </citation>
    <scope>NUCLEOTIDE SEQUENCE</scope>
    <source>
        <strain evidence="4">BECK_BZ15</strain>
    </source>
</reference>
<proteinExistence type="inferred from homology"/>
<dbReference type="PRINTS" id="PR00080">
    <property type="entry name" value="SDRFAMILY"/>
</dbReference>
<evidence type="ECO:0000256" key="2">
    <source>
        <dbReference type="RuleBase" id="RU000363"/>
    </source>
</evidence>
<gene>
    <name evidence="4" type="ORF">BECKFW1821A_GA0114235_11275</name>
</gene>
<protein>
    <submittedName>
        <fullName evidence="4">3-oxoacyl-[acyl-carrier protein] reductase</fullName>
    </submittedName>
</protein>
<dbReference type="EMBL" id="CAADEW010000127">
    <property type="protein sequence ID" value="VFJ62406.1"/>
    <property type="molecule type" value="Genomic_DNA"/>
</dbReference>
<accession>A0A450T6W3</accession>
<dbReference type="AlphaFoldDB" id="A0A450T6W3"/>
<feature type="domain" description="Ketoreductase" evidence="3">
    <location>
        <begin position="8"/>
        <end position="187"/>
    </location>
</feature>
<dbReference type="InterPro" id="IPR057326">
    <property type="entry name" value="KR_dom"/>
</dbReference>
<dbReference type="InterPro" id="IPR002347">
    <property type="entry name" value="SDR_fam"/>
</dbReference>
<dbReference type="SUPFAM" id="SSF51735">
    <property type="entry name" value="NAD(P)-binding Rossmann-fold domains"/>
    <property type="match status" value="1"/>
</dbReference>
<name>A0A450T6W3_9GAMM</name>
<dbReference type="SMART" id="SM00822">
    <property type="entry name" value="PKS_KR"/>
    <property type="match status" value="1"/>
</dbReference>
<evidence type="ECO:0000256" key="1">
    <source>
        <dbReference type="ARBA" id="ARBA00006484"/>
    </source>
</evidence>
<dbReference type="Pfam" id="PF00106">
    <property type="entry name" value="adh_short"/>
    <property type="match status" value="1"/>
</dbReference>
<sequence length="266" mass="28175">MDLGIRGKVALVTGANRGLGLASALEMAKEGCDLVITGRNETDLAEAKKQVKDFGVRVVAVAADLEEAEGVQKVISSAFDEFGHVDILFNNAGHAHACTPISATDEDWASIINVHLMACVRICRAVIPKMVEQGWGRIINMSSIAGIMPITGLSDYSAAKAAIISYTRSIAMEYSQKGICANAICPGFTFTEILEKFSGDIADEIGKTRQEVIDNIANQATTIKRCGRAEEIGKVVAFLASESASFVTGCTIQVDGGALAGLELKF</sequence>
<dbReference type="InterPro" id="IPR050259">
    <property type="entry name" value="SDR"/>
</dbReference>
<organism evidence="4">
    <name type="scientific">Candidatus Kentrum sp. FW</name>
    <dbReference type="NCBI Taxonomy" id="2126338"/>
    <lineage>
        <taxon>Bacteria</taxon>
        <taxon>Pseudomonadati</taxon>
        <taxon>Pseudomonadota</taxon>
        <taxon>Gammaproteobacteria</taxon>
        <taxon>Candidatus Kentrum</taxon>
    </lineage>
</organism>